<dbReference type="InterPro" id="IPR012893">
    <property type="entry name" value="HipA-like_C"/>
</dbReference>
<evidence type="ECO:0000313" key="6">
    <source>
        <dbReference type="EMBL" id="AHJ13590.1"/>
    </source>
</evidence>
<dbReference type="Pfam" id="PF13657">
    <property type="entry name" value="Couple_hipA"/>
    <property type="match status" value="1"/>
</dbReference>
<dbReference type="InterPro" id="IPR052028">
    <property type="entry name" value="HipA_Ser/Thr_kinase"/>
</dbReference>
<dbReference type="RefSeq" id="WP_025345437.1">
    <property type="nucleotide sequence ID" value="NZ_CP007201.1"/>
</dbReference>
<dbReference type="Pfam" id="PF07804">
    <property type="entry name" value="HipA_C"/>
    <property type="match status" value="1"/>
</dbReference>
<keyword evidence="2" id="KW-0808">Transferase</keyword>
<evidence type="ECO:0000256" key="1">
    <source>
        <dbReference type="ARBA" id="ARBA00010164"/>
    </source>
</evidence>
<dbReference type="KEGG" id="smul:SMUL_2343"/>
<feature type="domain" description="HipA-like C-terminal" evidence="4">
    <location>
        <begin position="173"/>
        <end position="413"/>
    </location>
</feature>
<proteinExistence type="inferred from homology"/>
<comment type="similarity">
    <text evidence="1">Belongs to the HipA Ser/Thr kinase family.</text>
</comment>
<dbReference type="PANTHER" id="PTHR37419:SF8">
    <property type="entry name" value="TOXIN YJJJ"/>
    <property type="match status" value="1"/>
</dbReference>
<dbReference type="EMBL" id="CP007201">
    <property type="protein sequence ID" value="AHJ13590.1"/>
    <property type="molecule type" value="Genomic_DNA"/>
</dbReference>
<gene>
    <name evidence="6" type="ORF">SMUL_2343</name>
</gene>
<evidence type="ECO:0000256" key="3">
    <source>
        <dbReference type="ARBA" id="ARBA00022777"/>
    </source>
</evidence>
<evidence type="ECO:0000259" key="5">
    <source>
        <dbReference type="Pfam" id="PF13657"/>
    </source>
</evidence>
<dbReference type="Gene3D" id="1.10.1070.20">
    <property type="match status" value="1"/>
</dbReference>
<keyword evidence="3 6" id="KW-0418">Kinase</keyword>
<evidence type="ECO:0000256" key="2">
    <source>
        <dbReference type="ARBA" id="ARBA00022679"/>
    </source>
</evidence>
<dbReference type="InterPro" id="IPR017508">
    <property type="entry name" value="HipA_N1"/>
</dbReference>
<reference evidence="6 7" key="1">
    <citation type="journal article" date="2014" name="Environ. Microbiol.">
        <title>Insights into organohalide respiration and the versatile catabolism of Sulfurospirillum multivorans gained from comparative genomics and physiological studies.</title>
        <authorList>
            <person name="Goris T."/>
            <person name="Schubert T."/>
            <person name="Gadkari J."/>
            <person name="Wubet T."/>
            <person name="Tarkka M."/>
            <person name="Buscot F."/>
            <person name="Adrian L."/>
            <person name="Diekert G."/>
        </authorList>
    </citation>
    <scope>NUCLEOTIDE SEQUENCE [LARGE SCALE GENOMIC DNA]</scope>
    <source>
        <strain evidence="7">DM 12446 / JCM 15788 / NBRC 109480</strain>
    </source>
</reference>
<dbReference type="GO" id="GO:0005829">
    <property type="term" value="C:cytosol"/>
    <property type="evidence" value="ECO:0007669"/>
    <property type="project" value="TreeGrafter"/>
</dbReference>
<evidence type="ECO:0000259" key="4">
    <source>
        <dbReference type="Pfam" id="PF07804"/>
    </source>
</evidence>
<feature type="domain" description="HipA N-terminal subdomain 1" evidence="5">
    <location>
        <begin position="8"/>
        <end position="119"/>
    </location>
</feature>
<name>A0AA86E0D3_SULMK</name>
<accession>A0AA86E0D3</accession>
<dbReference type="Proteomes" id="UP000019322">
    <property type="component" value="Chromosome"/>
</dbReference>
<sequence>MKEGQVVEVKLWGTTIGFLGYAPNQTQIATFEYTKTFAQSSIQLSPLVMKHPPLLHTFETISQRSFHGLAGIFADSLPDKFGNQLIDQFMADKNIPQSEVTALDRLLYVGNRGMGALEYHPLFDENKTVGIALDLHTLSALSNLLLTQKELFSQKLHSAQNRQDALNIIRVGSSAGGARSKALVAIDEKGTLYDGTIDQGVQCRYYLLKFDGAANQDKDAKDPKGMTKVEYIYSIIARKCGIELPETSFIEENGDFHFLIERFDREIVVQNDKKIVRKKHYASWAGLSHADREVTGAYSYEQLILSARALGVGEHQIKELFRRAIFNLVGRNQDDHTKNFGFLMDRTGVWSLAPAFDMTYAYDPSGKWTRVHQIRLNGKQDDFTMNDVIAFGKKCNLSEKEVKEVVAKTVDAFADFEILAQEYAVADALKKTVHSALRLKFL</sequence>
<organism evidence="6 7">
    <name type="scientific">Sulfurospirillum multivorans (strain DM 12446 / JCM 15788 / NBRC 109480)</name>
    <dbReference type="NCBI Taxonomy" id="1150621"/>
    <lineage>
        <taxon>Bacteria</taxon>
        <taxon>Pseudomonadati</taxon>
        <taxon>Campylobacterota</taxon>
        <taxon>Epsilonproteobacteria</taxon>
        <taxon>Campylobacterales</taxon>
        <taxon>Sulfurospirillaceae</taxon>
        <taxon>Sulfurospirillum</taxon>
    </lineage>
</organism>
<evidence type="ECO:0000313" key="7">
    <source>
        <dbReference type="Proteomes" id="UP000019322"/>
    </source>
</evidence>
<dbReference type="PANTHER" id="PTHR37419">
    <property type="entry name" value="SERINE/THREONINE-PROTEIN KINASE TOXIN HIPA"/>
    <property type="match status" value="1"/>
</dbReference>
<protein>
    <submittedName>
        <fullName evidence="6">Kinase</fullName>
    </submittedName>
</protein>
<dbReference type="GO" id="GO:0004674">
    <property type="term" value="F:protein serine/threonine kinase activity"/>
    <property type="evidence" value="ECO:0007669"/>
    <property type="project" value="TreeGrafter"/>
</dbReference>
<dbReference type="AlphaFoldDB" id="A0AA86E0D3"/>